<organism evidence="15 16">
    <name type="scientific">Kangiella aquimarina</name>
    <dbReference type="NCBI Taxonomy" id="261965"/>
    <lineage>
        <taxon>Bacteria</taxon>
        <taxon>Pseudomonadati</taxon>
        <taxon>Pseudomonadota</taxon>
        <taxon>Gammaproteobacteria</taxon>
        <taxon>Kangiellales</taxon>
        <taxon>Kangiellaceae</taxon>
        <taxon>Kangiella</taxon>
    </lineage>
</organism>
<dbReference type="NCBIfam" id="TIGR00057">
    <property type="entry name" value="L-threonylcarbamoyladenylate synthase"/>
    <property type="match status" value="1"/>
</dbReference>
<protein>
    <recommendedName>
        <fullName evidence="4 13">Threonylcarbamoyl-AMP synthase</fullName>
        <shortName evidence="13">TC-AMP synthase</shortName>
        <ecNumber evidence="3 13">2.7.7.87</ecNumber>
    </recommendedName>
    <alternativeName>
        <fullName evidence="11 13">L-threonylcarbamoyladenylate synthase</fullName>
    </alternativeName>
</protein>
<dbReference type="Gene3D" id="3.90.870.10">
    <property type="entry name" value="DHBP synthase"/>
    <property type="match status" value="1"/>
</dbReference>
<evidence type="ECO:0000256" key="10">
    <source>
        <dbReference type="ARBA" id="ARBA00022840"/>
    </source>
</evidence>
<accession>A0ABZ0X5M3</accession>
<dbReference type="EMBL" id="CP140158">
    <property type="protein sequence ID" value="WQG85830.1"/>
    <property type="molecule type" value="Genomic_DNA"/>
</dbReference>
<evidence type="ECO:0000256" key="7">
    <source>
        <dbReference type="ARBA" id="ARBA00022694"/>
    </source>
</evidence>
<proteinExistence type="inferred from homology"/>
<comment type="similarity">
    <text evidence="2 13">Belongs to the SUA5 family.</text>
</comment>
<dbReference type="PANTHER" id="PTHR17490">
    <property type="entry name" value="SUA5"/>
    <property type="match status" value="1"/>
</dbReference>
<evidence type="ECO:0000313" key="16">
    <source>
        <dbReference type="Proteomes" id="UP001324185"/>
    </source>
</evidence>
<evidence type="ECO:0000256" key="5">
    <source>
        <dbReference type="ARBA" id="ARBA00022490"/>
    </source>
</evidence>
<dbReference type="InterPro" id="IPR010923">
    <property type="entry name" value="T(6)A37_SUA5"/>
</dbReference>
<dbReference type="SUPFAM" id="SSF55821">
    <property type="entry name" value="YrdC/RibB"/>
    <property type="match status" value="1"/>
</dbReference>
<evidence type="ECO:0000256" key="12">
    <source>
        <dbReference type="ARBA" id="ARBA00048366"/>
    </source>
</evidence>
<keyword evidence="8 13" id="KW-0548">Nucleotidyltransferase</keyword>
<evidence type="ECO:0000259" key="14">
    <source>
        <dbReference type="PROSITE" id="PS51163"/>
    </source>
</evidence>
<keyword evidence="6 13" id="KW-0808">Transferase</keyword>
<evidence type="ECO:0000256" key="13">
    <source>
        <dbReference type="PIRNR" id="PIRNR004930"/>
    </source>
</evidence>
<dbReference type="Gene3D" id="3.40.50.11030">
    <property type="entry name" value="Threonylcarbamoyl-AMP synthase, C-terminal domain"/>
    <property type="match status" value="1"/>
</dbReference>
<dbReference type="InterPro" id="IPR050156">
    <property type="entry name" value="TC-AMP_synthase_SUA5"/>
</dbReference>
<dbReference type="PIRSF" id="PIRSF004930">
    <property type="entry name" value="Tln_factor_SUA5"/>
    <property type="match status" value="1"/>
</dbReference>
<dbReference type="InterPro" id="IPR006070">
    <property type="entry name" value="Sua5-like_dom"/>
</dbReference>
<evidence type="ECO:0000256" key="11">
    <source>
        <dbReference type="ARBA" id="ARBA00029774"/>
    </source>
</evidence>
<comment type="catalytic activity">
    <reaction evidence="12 13">
        <text>L-threonine + hydrogencarbonate + ATP = L-threonylcarbamoyladenylate + diphosphate + H2O</text>
        <dbReference type="Rhea" id="RHEA:36407"/>
        <dbReference type="ChEBI" id="CHEBI:15377"/>
        <dbReference type="ChEBI" id="CHEBI:17544"/>
        <dbReference type="ChEBI" id="CHEBI:30616"/>
        <dbReference type="ChEBI" id="CHEBI:33019"/>
        <dbReference type="ChEBI" id="CHEBI:57926"/>
        <dbReference type="ChEBI" id="CHEBI:73682"/>
        <dbReference type="EC" id="2.7.7.87"/>
    </reaction>
</comment>
<dbReference type="GO" id="GO:0061710">
    <property type="term" value="F:L-threonylcarbamoyladenylate synthase"/>
    <property type="evidence" value="ECO:0007669"/>
    <property type="project" value="UniProtKB-EC"/>
</dbReference>
<keyword evidence="9 13" id="KW-0547">Nucleotide-binding</keyword>
<evidence type="ECO:0000256" key="3">
    <source>
        <dbReference type="ARBA" id="ARBA00012584"/>
    </source>
</evidence>
<dbReference type="Proteomes" id="UP001324185">
    <property type="component" value="Chromosome"/>
</dbReference>
<evidence type="ECO:0000256" key="4">
    <source>
        <dbReference type="ARBA" id="ARBA00015492"/>
    </source>
</evidence>
<evidence type="ECO:0000313" key="15">
    <source>
        <dbReference type="EMBL" id="WQG85830.1"/>
    </source>
</evidence>
<evidence type="ECO:0000256" key="1">
    <source>
        <dbReference type="ARBA" id="ARBA00004496"/>
    </source>
</evidence>
<dbReference type="PROSITE" id="PS51163">
    <property type="entry name" value="YRDC"/>
    <property type="match status" value="1"/>
</dbReference>
<dbReference type="Pfam" id="PF01300">
    <property type="entry name" value="Sua5_yciO_yrdC"/>
    <property type="match status" value="1"/>
</dbReference>
<evidence type="ECO:0000256" key="9">
    <source>
        <dbReference type="ARBA" id="ARBA00022741"/>
    </source>
</evidence>
<evidence type="ECO:0000256" key="2">
    <source>
        <dbReference type="ARBA" id="ARBA00007663"/>
    </source>
</evidence>
<evidence type="ECO:0000256" key="8">
    <source>
        <dbReference type="ARBA" id="ARBA00022695"/>
    </source>
</evidence>
<keyword evidence="10 13" id="KW-0067">ATP-binding</keyword>
<gene>
    <name evidence="15" type="ORF">SR900_02830</name>
</gene>
<keyword evidence="5 13" id="KW-0963">Cytoplasm</keyword>
<dbReference type="InterPro" id="IPR005145">
    <property type="entry name" value="Sua5_C"/>
</dbReference>
<reference evidence="15 16" key="1">
    <citation type="submission" date="2023-11" db="EMBL/GenBank/DDBJ databases">
        <title>MicrobeMod: A computational toolkit for identifying prokaryotic methylation and restriction-modification with nanopore sequencing.</title>
        <authorList>
            <person name="Crits-Christoph A."/>
            <person name="Kang S.C."/>
            <person name="Lee H."/>
            <person name="Ostrov N."/>
        </authorList>
    </citation>
    <scope>NUCLEOTIDE SEQUENCE [LARGE SCALE GENOMIC DNA]</scope>
    <source>
        <strain evidence="15 16">DSMZ 16071</strain>
    </source>
</reference>
<dbReference type="Pfam" id="PF03481">
    <property type="entry name" value="Sua5_C"/>
    <property type="match status" value="1"/>
</dbReference>
<keyword evidence="16" id="KW-1185">Reference proteome</keyword>
<keyword evidence="7 13" id="KW-0819">tRNA processing</keyword>
<feature type="domain" description="YrdC-like" evidence="14">
    <location>
        <begin position="11"/>
        <end position="197"/>
    </location>
</feature>
<comment type="function">
    <text evidence="13">Required for the formation of a threonylcarbamoyl group on adenosine at position 37 (t(6)A37) in tRNAs that read codons beginning with adenine.</text>
</comment>
<name>A0ABZ0X5M3_9GAMM</name>
<sequence>MKTLRLDANKPADVQLAGELLQAGELVAVPTETVYGLAADASNPEAVAKIFKAKGRPTDHPLITHIGSFEQLANWAADIPEWVESLTQCFWPGPLTLIFERHPNAPDVITGGLQTIGIRMPAHPVLLELLRNFNMAIAAPSANPYQKLSPTSAEQVMACMDGKIAAVLDGGNCMVGTESTILKVSQNRAQILRSGPISEIDLAPHLTVPVVTPEKHQYSVSGNKKRHYQPDARIMLLSAQEIATRAIPKNSKVGVMAYSPELKTIKCHHLSLMPNDHQSYRKRLFAALYEMDCKGCNELWIEAPPTGLSWLDIWDRLTRAAQK</sequence>
<dbReference type="RefSeq" id="WP_018623840.1">
    <property type="nucleotide sequence ID" value="NZ_CP140158.1"/>
</dbReference>
<dbReference type="InterPro" id="IPR017945">
    <property type="entry name" value="DHBP_synth_RibB-like_a/b_dom"/>
</dbReference>
<dbReference type="EC" id="2.7.7.87" evidence="3 13"/>
<dbReference type="PANTHER" id="PTHR17490:SF16">
    <property type="entry name" value="THREONYLCARBAMOYL-AMP SYNTHASE"/>
    <property type="match status" value="1"/>
</dbReference>
<evidence type="ECO:0000256" key="6">
    <source>
        <dbReference type="ARBA" id="ARBA00022679"/>
    </source>
</evidence>
<comment type="subcellular location">
    <subcellularLocation>
        <location evidence="1 13">Cytoplasm</location>
    </subcellularLocation>
</comment>
<dbReference type="InterPro" id="IPR038385">
    <property type="entry name" value="Sua5/YwlC_C"/>
</dbReference>